<gene>
    <name evidence="4" type="ORF">TNO020_260137</name>
</gene>
<evidence type="ECO:0000256" key="1">
    <source>
        <dbReference type="SAM" id="Phobius"/>
    </source>
</evidence>
<keyword evidence="5" id="KW-1185">Reference proteome</keyword>
<feature type="transmembrane region" description="Helical" evidence="1">
    <location>
        <begin position="305"/>
        <end position="325"/>
    </location>
</feature>
<evidence type="ECO:0000259" key="2">
    <source>
        <dbReference type="Pfam" id="PF13387"/>
    </source>
</evidence>
<evidence type="ECO:0000259" key="3">
    <source>
        <dbReference type="Pfam" id="PF25221"/>
    </source>
</evidence>
<feature type="transmembrane region" description="Helical" evidence="1">
    <location>
        <begin position="386"/>
        <end position="404"/>
    </location>
</feature>
<dbReference type="InterPro" id="IPR025178">
    <property type="entry name" value="Lnb_N"/>
</dbReference>
<dbReference type="InterPro" id="IPR057436">
    <property type="entry name" value="5TMH_Lnb"/>
</dbReference>
<dbReference type="Pfam" id="PF13387">
    <property type="entry name" value="Lnb_N"/>
    <property type="match status" value="1"/>
</dbReference>
<dbReference type="AlphaFoldDB" id="A0A2H1YIS8"/>
<evidence type="ECO:0000313" key="5">
    <source>
        <dbReference type="Proteomes" id="UP000234211"/>
    </source>
</evidence>
<dbReference type="Pfam" id="PF25221">
    <property type="entry name" value="5TMH_Lnb"/>
    <property type="match status" value="1"/>
</dbReference>
<feature type="transmembrane region" description="Helical" evidence="1">
    <location>
        <begin position="360"/>
        <end position="380"/>
    </location>
</feature>
<reference evidence="5" key="1">
    <citation type="submission" date="2017-11" db="EMBL/GenBank/DDBJ databases">
        <authorList>
            <person name="Duchaud E."/>
        </authorList>
    </citation>
    <scope>NUCLEOTIDE SEQUENCE [LARGE SCALE GENOMIC DNA]</scope>
    <source>
        <strain evidence="5">Tenacibaculum sp. TNO020</strain>
    </source>
</reference>
<dbReference type="Proteomes" id="UP000234211">
    <property type="component" value="Unassembled WGS sequence"/>
</dbReference>
<protein>
    <submittedName>
        <fullName evidence="4">Uncharacterized protein</fullName>
    </submittedName>
</protein>
<feature type="transmembrane region" description="Helical" evidence="1">
    <location>
        <begin position="275"/>
        <end position="293"/>
    </location>
</feature>
<keyword evidence="1" id="KW-0812">Transmembrane</keyword>
<keyword evidence="1" id="KW-0472">Membrane</keyword>
<feature type="domain" description="Lnb N-terminal periplasmic" evidence="2">
    <location>
        <begin position="46"/>
        <end position="181"/>
    </location>
</feature>
<feature type="transmembrane region" description="Helical" evidence="1">
    <location>
        <begin position="337"/>
        <end position="353"/>
    </location>
</feature>
<keyword evidence="1" id="KW-1133">Transmembrane helix</keyword>
<accession>A0A2H1YIS8</accession>
<organism evidence="4 5">
    <name type="scientific">Tenacibaculum piscium</name>
    <dbReference type="NCBI Taxonomy" id="1458515"/>
    <lineage>
        <taxon>Bacteria</taxon>
        <taxon>Pseudomonadati</taxon>
        <taxon>Bacteroidota</taxon>
        <taxon>Flavobacteriia</taxon>
        <taxon>Flavobacteriales</taxon>
        <taxon>Flavobacteriaceae</taxon>
        <taxon>Tenacibaculum</taxon>
    </lineage>
</organism>
<sequence length="410" mass="48067">MMMKKNTLIRFLLFFFLFFFVGITSFFGQIKQIEKIEPKKTFKLSNNAQISIITSGPGEALYEKFGHTAIRVKDPILQFDLIYNYGIFDFENPTFYADFTKGYMKYKLAKYPFYLALKNAQHDKRWVKEQILNLSQSQKNDFFTILEINILPENAGYLYDPYFDNCATKPRDIIKKVLGKNLIFKDDFVTQKVSLRQLMNKEIHQNTWGSVGINIALGSRLDKITTPSEYLYLPDYVFEALEVSKILKDGKQENISSKTTILLNFDEKESKEDKISPFLIFLIIAILGLIITYKDYKNATRSKWLDFIIFFISGITGVLIVYLWFFTNHSTAPNNFNFLWAFAPNLIISFFLIQEKLPKWLSKYMLLLLAFLVILAIIWITKTQLFALPLLPLFILLAVRYWFLQKTLNR</sequence>
<feature type="domain" description="Lnb-like transmembrane" evidence="3">
    <location>
        <begin position="271"/>
        <end position="403"/>
    </location>
</feature>
<proteinExistence type="predicted"/>
<evidence type="ECO:0000313" key="4">
    <source>
        <dbReference type="EMBL" id="SOS74707.1"/>
    </source>
</evidence>
<name>A0A2H1YIS8_9FLAO</name>
<dbReference type="EMBL" id="OENF01000019">
    <property type="protein sequence ID" value="SOS74707.1"/>
    <property type="molecule type" value="Genomic_DNA"/>
</dbReference>